<dbReference type="RefSeq" id="WP_158706831.1">
    <property type="nucleotide sequence ID" value="NZ_CP027845.1"/>
</dbReference>
<keyword evidence="2" id="KW-1185">Reference proteome</keyword>
<organism evidence="1 2">
    <name type="scientific">Candidatus Phycorickettsia trachydisci</name>
    <dbReference type="NCBI Taxonomy" id="2115978"/>
    <lineage>
        <taxon>Bacteria</taxon>
        <taxon>Pseudomonadati</taxon>
        <taxon>Pseudomonadota</taxon>
        <taxon>Alphaproteobacteria</taxon>
        <taxon>Rickettsiales</taxon>
        <taxon>Rickettsiaceae</taxon>
        <taxon>Candidatus Phycorickettsia</taxon>
    </lineage>
</organism>
<name>A0A2P1P840_9RICK</name>
<dbReference type="AlphaFoldDB" id="A0A2P1P840"/>
<accession>A0A2P1P840</accession>
<gene>
    <name evidence="1" type="ORF">phytr_4770</name>
</gene>
<evidence type="ECO:0000313" key="1">
    <source>
        <dbReference type="EMBL" id="AVP87426.1"/>
    </source>
</evidence>
<reference evidence="1 2" key="1">
    <citation type="submission" date="2018-03" db="EMBL/GenBank/DDBJ databases">
        <title>A gene transfer event suggests a long-term partnership between eustigmatophyte algae and a novel lineage of endosymbiotic bacteria.</title>
        <authorList>
            <person name="Yurchenko T."/>
            <person name="Sevcikova T."/>
            <person name="Pribyl P."/>
            <person name="El Karkouri K."/>
            <person name="Klimes V."/>
            <person name="Amaral R."/>
            <person name="Zbrankova V."/>
            <person name="Kim E."/>
            <person name="Raoult D."/>
            <person name="Santos L.M.A."/>
            <person name="Elias M."/>
        </authorList>
    </citation>
    <scope>NUCLEOTIDE SEQUENCE [LARGE SCALE GENOMIC DNA]</scope>
    <source>
        <strain evidence="1">CCALA 838</strain>
    </source>
</reference>
<dbReference type="EMBL" id="CP027845">
    <property type="protein sequence ID" value="AVP87426.1"/>
    <property type="molecule type" value="Genomic_DNA"/>
</dbReference>
<dbReference type="KEGG" id="ptc:phytr_4770"/>
<protein>
    <submittedName>
        <fullName evidence="1">Uncharacterized protein</fullName>
    </submittedName>
</protein>
<sequence length="51" mass="5705">MTVYDSVIVIKKFGVPKSNVSYKRVVVGTKQPIIPMIDIAKEQGVYYGNDD</sequence>
<evidence type="ECO:0000313" key="2">
    <source>
        <dbReference type="Proteomes" id="UP000241762"/>
    </source>
</evidence>
<dbReference type="Proteomes" id="UP000241762">
    <property type="component" value="Chromosome"/>
</dbReference>
<proteinExistence type="predicted"/>